<sequence length="182" mass="20504">MTTIMEAAKGILSTYVDDEPKSPIHVGEVMNLWTYHTVLTEINRFVEMSLNTTRDDELVVALKNSYNDCRGHIQEVESLFRDEGIPLPPTSEKKPHSNPEDVPLGVKMTDDEIANGISVKQVSTLTLCATGLAQSIRSDIGEMWLRFLTDRVKFGAYFMPLLRKRGWIKVPPSYYPPGAPQH</sequence>
<dbReference type="InterPro" id="IPR012347">
    <property type="entry name" value="Ferritin-like"/>
</dbReference>
<dbReference type="InterPro" id="IPR021617">
    <property type="entry name" value="DUF3231"/>
</dbReference>
<evidence type="ECO:0000313" key="2">
    <source>
        <dbReference type="Proteomes" id="UP001172911"/>
    </source>
</evidence>
<dbReference type="Proteomes" id="UP001172911">
    <property type="component" value="Unassembled WGS sequence"/>
</dbReference>
<dbReference type="EMBL" id="JARPTC010000006">
    <property type="protein sequence ID" value="MDO7786548.1"/>
    <property type="molecule type" value="Genomic_DNA"/>
</dbReference>
<dbReference type="AlphaFoldDB" id="A0AAW7ZA03"/>
<dbReference type="Pfam" id="PF11553">
    <property type="entry name" value="DUF3231"/>
    <property type="match status" value="1"/>
</dbReference>
<dbReference type="RefSeq" id="WP_304541605.1">
    <property type="nucleotide sequence ID" value="NZ_JARPTC010000006.1"/>
</dbReference>
<reference evidence="1" key="1">
    <citation type="journal article" date="2023" name="J. Hazard. Mater.">
        <title>Anaerobic biodegradation of pyrene and benzo[a]pyrene by a new sulfate-reducing Desulforamulus aquiferis strain DSA.</title>
        <authorList>
            <person name="Zhang Z."/>
            <person name="Sun J."/>
            <person name="Gong X."/>
            <person name="Wang C."/>
            <person name="Wang H."/>
        </authorList>
    </citation>
    <scope>NUCLEOTIDE SEQUENCE</scope>
    <source>
        <strain evidence="1">DSA</strain>
    </source>
</reference>
<comment type="caution">
    <text evidence="1">The sequence shown here is derived from an EMBL/GenBank/DDBJ whole genome shotgun (WGS) entry which is preliminary data.</text>
</comment>
<name>A0AAW7ZA03_9FIRM</name>
<dbReference type="Gene3D" id="1.20.1260.10">
    <property type="match status" value="1"/>
</dbReference>
<gene>
    <name evidence="1" type="ORF">P6N53_04845</name>
</gene>
<accession>A0AAW7ZA03</accession>
<proteinExistence type="predicted"/>
<keyword evidence="2" id="KW-1185">Reference proteome</keyword>
<organism evidence="1 2">
    <name type="scientific">Desulforamulus aquiferis</name>
    <dbReference type="NCBI Taxonomy" id="1397668"/>
    <lineage>
        <taxon>Bacteria</taxon>
        <taxon>Bacillati</taxon>
        <taxon>Bacillota</taxon>
        <taxon>Clostridia</taxon>
        <taxon>Eubacteriales</taxon>
        <taxon>Peptococcaceae</taxon>
        <taxon>Desulforamulus</taxon>
    </lineage>
</organism>
<protein>
    <submittedName>
        <fullName evidence="1">DUF3231 family protein</fullName>
    </submittedName>
</protein>
<evidence type="ECO:0000313" key="1">
    <source>
        <dbReference type="EMBL" id="MDO7786548.1"/>
    </source>
</evidence>
<reference evidence="1" key="2">
    <citation type="submission" date="2023-03" db="EMBL/GenBank/DDBJ databases">
        <authorList>
            <person name="Zhang Z."/>
        </authorList>
    </citation>
    <scope>NUCLEOTIDE SEQUENCE</scope>
    <source>
        <strain evidence="1">DSA</strain>
    </source>
</reference>